<keyword evidence="2" id="KW-1185">Reference proteome</keyword>
<proteinExistence type="predicted"/>
<evidence type="ECO:0000313" key="2">
    <source>
        <dbReference type="Proteomes" id="UP000324222"/>
    </source>
</evidence>
<name>A0A5B7IFD3_PORTR</name>
<dbReference type="AlphaFoldDB" id="A0A5B7IFD3"/>
<comment type="caution">
    <text evidence="1">The sequence shown here is derived from an EMBL/GenBank/DDBJ whole genome shotgun (WGS) entry which is preliminary data.</text>
</comment>
<accession>A0A5B7IFD3</accession>
<gene>
    <name evidence="1" type="ORF">E2C01_073920</name>
</gene>
<sequence>MKKRLPVSHFSAPLELLRYHCVEEEVRIFAVFTFAAETIFVPLVLISGEVNATTAVVCGTRIQVSHALRLPPQDKWRGLGTTAINLVSCV</sequence>
<dbReference type="EMBL" id="VSRR010051005">
    <property type="protein sequence ID" value="MPC79394.1"/>
    <property type="molecule type" value="Genomic_DNA"/>
</dbReference>
<evidence type="ECO:0000313" key="1">
    <source>
        <dbReference type="EMBL" id="MPC79394.1"/>
    </source>
</evidence>
<organism evidence="1 2">
    <name type="scientific">Portunus trituberculatus</name>
    <name type="common">Swimming crab</name>
    <name type="synonym">Neptunus trituberculatus</name>
    <dbReference type="NCBI Taxonomy" id="210409"/>
    <lineage>
        <taxon>Eukaryota</taxon>
        <taxon>Metazoa</taxon>
        <taxon>Ecdysozoa</taxon>
        <taxon>Arthropoda</taxon>
        <taxon>Crustacea</taxon>
        <taxon>Multicrustacea</taxon>
        <taxon>Malacostraca</taxon>
        <taxon>Eumalacostraca</taxon>
        <taxon>Eucarida</taxon>
        <taxon>Decapoda</taxon>
        <taxon>Pleocyemata</taxon>
        <taxon>Brachyura</taxon>
        <taxon>Eubrachyura</taxon>
        <taxon>Portunoidea</taxon>
        <taxon>Portunidae</taxon>
        <taxon>Portuninae</taxon>
        <taxon>Portunus</taxon>
    </lineage>
</organism>
<reference evidence="1 2" key="1">
    <citation type="submission" date="2019-05" db="EMBL/GenBank/DDBJ databases">
        <title>Another draft genome of Portunus trituberculatus and its Hox gene families provides insights of decapod evolution.</title>
        <authorList>
            <person name="Jeong J.-H."/>
            <person name="Song I."/>
            <person name="Kim S."/>
            <person name="Choi T."/>
            <person name="Kim D."/>
            <person name="Ryu S."/>
            <person name="Kim W."/>
        </authorList>
    </citation>
    <scope>NUCLEOTIDE SEQUENCE [LARGE SCALE GENOMIC DNA]</scope>
    <source>
        <tissue evidence="1">Muscle</tissue>
    </source>
</reference>
<dbReference type="Proteomes" id="UP000324222">
    <property type="component" value="Unassembled WGS sequence"/>
</dbReference>
<protein>
    <submittedName>
        <fullName evidence="1">Uncharacterized protein</fullName>
    </submittedName>
</protein>